<name>A0A550CZY0_9AGAR</name>
<feature type="region of interest" description="Disordered" evidence="1">
    <location>
        <begin position="84"/>
        <end position="112"/>
    </location>
</feature>
<evidence type="ECO:0000256" key="1">
    <source>
        <dbReference type="SAM" id="MobiDB-lite"/>
    </source>
</evidence>
<sequence length="280" mass="30261">MASFEHPTQASVPAIQVMTPTVPATAPITPVKGAPAPPHATSPVDYENISMAPSTPPVRGKYPSAFGLDKMNFDLWDAELAFTPDSSPVRPARTHRRSLSPVPSPVSSPVQAPASSRASVIEFPHGRQLAWNSEQARVFYPPVAKLPPGPKIPKRSVAHEPLRTQVDVDMRAQMRVREWLREVAEGMAPLGGVLYGDKASDAGTDAVSDVDVLLEAARQRFESVHIQSENGHDFVADPYDFPVAVTENAGVPFVQVVLPTIPEKHLYHSYPGVPKASGYV</sequence>
<reference evidence="2 3" key="1">
    <citation type="journal article" date="2019" name="New Phytol.">
        <title>Comparative genomics reveals unique wood-decay strategies and fruiting body development in the Schizophyllaceae.</title>
        <authorList>
            <person name="Almasi E."/>
            <person name="Sahu N."/>
            <person name="Krizsan K."/>
            <person name="Balint B."/>
            <person name="Kovacs G.M."/>
            <person name="Kiss B."/>
            <person name="Cseklye J."/>
            <person name="Drula E."/>
            <person name="Henrissat B."/>
            <person name="Nagy I."/>
            <person name="Chovatia M."/>
            <person name="Adam C."/>
            <person name="LaButti K."/>
            <person name="Lipzen A."/>
            <person name="Riley R."/>
            <person name="Grigoriev I.V."/>
            <person name="Nagy L.G."/>
        </authorList>
    </citation>
    <scope>NUCLEOTIDE SEQUENCE [LARGE SCALE GENOMIC DNA]</scope>
    <source>
        <strain evidence="2 3">NL-1724</strain>
    </source>
</reference>
<accession>A0A550CZY0</accession>
<comment type="caution">
    <text evidence="2">The sequence shown here is derived from an EMBL/GenBank/DDBJ whole genome shotgun (WGS) entry which is preliminary data.</text>
</comment>
<feature type="compositionally biased region" description="Low complexity" evidence="1">
    <location>
        <begin position="99"/>
        <end position="112"/>
    </location>
</feature>
<dbReference type="AlphaFoldDB" id="A0A550CZY0"/>
<keyword evidence="3" id="KW-1185">Reference proteome</keyword>
<gene>
    <name evidence="2" type="ORF">BD626DRAFT_27510</name>
</gene>
<evidence type="ECO:0000313" key="3">
    <source>
        <dbReference type="Proteomes" id="UP000320762"/>
    </source>
</evidence>
<proteinExistence type="predicted"/>
<protein>
    <submittedName>
        <fullName evidence="2">Uncharacterized protein</fullName>
    </submittedName>
</protein>
<dbReference type="EMBL" id="VDMD01000001">
    <property type="protein sequence ID" value="TRM70345.1"/>
    <property type="molecule type" value="Genomic_DNA"/>
</dbReference>
<organism evidence="2 3">
    <name type="scientific">Schizophyllum amplum</name>
    <dbReference type="NCBI Taxonomy" id="97359"/>
    <lineage>
        <taxon>Eukaryota</taxon>
        <taxon>Fungi</taxon>
        <taxon>Dikarya</taxon>
        <taxon>Basidiomycota</taxon>
        <taxon>Agaricomycotina</taxon>
        <taxon>Agaricomycetes</taxon>
        <taxon>Agaricomycetidae</taxon>
        <taxon>Agaricales</taxon>
        <taxon>Schizophyllaceae</taxon>
        <taxon>Schizophyllum</taxon>
    </lineage>
</organism>
<evidence type="ECO:0000313" key="2">
    <source>
        <dbReference type="EMBL" id="TRM70345.1"/>
    </source>
</evidence>
<dbReference type="Proteomes" id="UP000320762">
    <property type="component" value="Unassembled WGS sequence"/>
</dbReference>